<keyword evidence="3" id="KW-0732">Signal</keyword>
<feature type="chain" id="PRO_5044288255" evidence="3">
    <location>
        <begin position="36"/>
        <end position="663"/>
    </location>
</feature>
<comment type="caution">
    <text evidence="4">The sequence shown here is derived from an EMBL/GenBank/DDBJ whole genome shotgun (WGS) entry which is preliminary data.</text>
</comment>
<accession>A0A2W2DGK2</accession>
<keyword evidence="2" id="KW-0472">Membrane</keyword>
<gene>
    <name evidence="4" type="ORF">C1I93_04415</name>
</gene>
<feature type="compositionally biased region" description="Low complexity" evidence="1">
    <location>
        <begin position="186"/>
        <end position="200"/>
    </location>
</feature>
<evidence type="ECO:0000256" key="1">
    <source>
        <dbReference type="SAM" id="MobiDB-lite"/>
    </source>
</evidence>
<reference evidence="4 5" key="1">
    <citation type="submission" date="2018-01" db="EMBL/GenBank/DDBJ databases">
        <title>Draft genome sequence of Jishengella endophytica.</title>
        <authorList>
            <person name="Sahin N."/>
            <person name="Ay H."/>
            <person name="Saygin H."/>
        </authorList>
    </citation>
    <scope>NUCLEOTIDE SEQUENCE [LARGE SCALE GENOMIC DNA]</scope>
    <source>
        <strain evidence="4 5">DSM 45430</strain>
    </source>
</reference>
<feature type="signal peptide" evidence="3">
    <location>
        <begin position="1"/>
        <end position="35"/>
    </location>
</feature>
<keyword evidence="2" id="KW-1133">Transmembrane helix</keyword>
<dbReference type="InterPro" id="IPR014755">
    <property type="entry name" value="Cu-Rt/internalin_Ig-like"/>
</dbReference>
<dbReference type="InterPro" id="IPR007348">
    <property type="entry name" value="CopC_dom"/>
</dbReference>
<dbReference type="InterPro" id="IPR014756">
    <property type="entry name" value="Ig_E-set"/>
</dbReference>
<feature type="compositionally biased region" description="Low complexity" evidence="1">
    <location>
        <begin position="285"/>
        <end position="305"/>
    </location>
</feature>
<dbReference type="OrthoDB" id="128043at2"/>
<dbReference type="AlphaFoldDB" id="A0A2W2DGK2"/>
<dbReference type="GO" id="GO:0046688">
    <property type="term" value="P:response to copper ion"/>
    <property type="evidence" value="ECO:0007669"/>
    <property type="project" value="InterPro"/>
</dbReference>
<dbReference type="EMBL" id="POTX01000017">
    <property type="protein sequence ID" value="PZF99859.1"/>
    <property type="molecule type" value="Genomic_DNA"/>
</dbReference>
<dbReference type="GO" id="GO:0005507">
    <property type="term" value="F:copper ion binding"/>
    <property type="evidence" value="ECO:0007669"/>
    <property type="project" value="InterPro"/>
</dbReference>
<name>A0A2W2DGK2_9ACTN</name>
<evidence type="ECO:0000256" key="2">
    <source>
        <dbReference type="SAM" id="Phobius"/>
    </source>
</evidence>
<evidence type="ECO:0000313" key="5">
    <source>
        <dbReference type="Proteomes" id="UP000248627"/>
    </source>
</evidence>
<dbReference type="Proteomes" id="UP000248627">
    <property type="component" value="Unassembled WGS sequence"/>
</dbReference>
<organism evidence="4 5">
    <name type="scientific">Micromonospora endophytica</name>
    <dbReference type="NCBI Taxonomy" id="515350"/>
    <lineage>
        <taxon>Bacteria</taxon>
        <taxon>Bacillati</taxon>
        <taxon>Actinomycetota</taxon>
        <taxon>Actinomycetes</taxon>
        <taxon>Micromonosporales</taxon>
        <taxon>Micromonosporaceae</taxon>
        <taxon>Micromonospora</taxon>
    </lineage>
</organism>
<feature type="region of interest" description="Disordered" evidence="1">
    <location>
        <begin position="390"/>
        <end position="430"/>
    </location>
</feature>
<dbReference type="GO" id="GO:0042597">
    <property type="term" value="C:periplasmic space"/>
    <property type="evidence" value="ECO:0007669"/>
    <property type="project" value="InterPro"/>
</dbReference>
<keyword evidence="2" id="KW-0812">Transmembrane</keyword>
<sequence length="663" mass="67775">MRRCSPHPGRAVSGLLVLVLVAAVGLLGTASPASAHGGLAMSTPAADATVREPLTTVQLYFTEQVVPNAYFAIIAPGGGRVDNGWSTGAPRPLDQPVREYFLVDGKFEPREYTTGFPAVVNLAHLPAAGKYTVSYLSVASDGEPVRGTMSFQYTGPVTPAPQGWSPPTGQPDPALVAATEQHGHDAAPAPASAGPSAVASPPVAAPMPTVEETGPPGWIWAAGAVLFGLALILLVAGRRHPAAVAALLGRVGLSTGTGHRSSTRARTGVRAGIGAKKSRPDTARRTAAAKAGTGRPAGAKTKRTASAAAISARTAPAAASAAAPTAVSTAAAPLDAEVSSSEVHAGAPAPDSRWGNTRLALLVGGLVVTLLAGFGLGRLGTGAPVAGDGPLPSSAAGTSGPLLSAADGHQHSAGTGAHTHPGDGPDQTQATGVWASVAGFTLRPAQRSQRAGVRADYRFQIVGPDRKPATTFATVHERPLHMIVVGRDLDGYQHLHPTMAADGTWTVPLELDRPGGYRIYADFSVITADNSTLPLVLGVDHQVPGAYAPAELAPPRPQASAGPYAVTMAGAPTIGVSTPLTFRIGREGASSPVTPEPYLGAYGHLVVVREGDLGYVHVHPEPELVDGTVMFWLTAPSAGRYRAFFDFQVDGEVHTAQYTIDLG</sequence>
<dbReference type="Gene3D" id="2.60.40.1220">
    <property type="match status" value="1"/>
</dbReference>
<keyword evidence="5" id="KW-1185">Reference proteome</keyword>
<protein>
    <submittedName>
        <fullName evidence="4">Uncharacterized protein</fullName>
    </submittedName>
</protein>
<dbReference type="SUPFAM" id="SSF81296">
    <property type="entry name" value="E set domains"/>
    <property type="match status" value="1"/>
</dbReference>
<dbReference type="Pfam" id="PF04234">
    <property type="entry name" value="CopC"/>
    <property type="match status" value="1"/>
</dbReference>
<evidence type="ECO:0000313" key="4">
    <source>
        <dbReference type="EMBL" id="PZF99859.1"/>
    </source>
</evidence>
<feature type="transmembrane region" description="Helical" evidence="2">
    <location>
        <begin position="217"/>
        <end position="236"/>
    </location>
</feature>
<feature type="region of interest" description="Disordered" evidence="1">
    <location>
        <begin position="256"/>
        <end position="305"/>
    </location>
</feature>
<feature type="transmembrane region" description="Helical" evidence="2">
    <location>
        <begin position="359"/>
        <end position="377"/>
    </location>
</feature>
<evidence type="ECO:0000256" key="3">
    <source>
        <dbReference type="SAM" id="SignalP"/>
    </source>
</evidence>
<feature type="region of interest" description="Disordered" evidence="1">
    <location>
        <begin position="180"/>
        <end position="200"/>
    </location>
</feature>
<proteinExistence type="predicted"/>